<feature type="domain" description="RlpA-like protein double-psi beta-barrel" evidence="3">
    <location>
        <begin position="232"/>
        <end position="284"/>
    </location>
</feature>
<accession>A0A9W8WP62</accession>
<dbReference type="InterPro" id="IPR036908">
    <property type="entry name" value="RlpA-like_sf"/>
</dbReference>
<evidence type="ECO:0000313" key="4">
    <source>
        <dbReference type="EMBL" id="KAJ4329687.1"/>
    </source>
</evidence>
<dbReference type="InterPro" id="IPR009009">
    <property type="entry name" value="RlpA-like_DPBB"/>
</dbReference>
<keyword evidence="1 2" id="KW-0732">Signal</keyword>
<evidence type="ECO:0000313" key="5">
    <source>
        <dbReference type="Proteomes" id="UP001140562"/>
    </source>
</evidence>
<dbReference type="Proteomes" id="UP001140562">
    <property type="component" value="Unassembled WGS sequence"/>
</dbReference>
<evidence type="ECO:0000259" key="3">
    <source>
        <dbReference type="Pfam" id="PF03330"/>
    </source>
</evidence>
<proteinExistence type="predicted"/>
<feature type="signal peptide" evidence="2">
    <location>
        <begin position="1"/>
        <end position="18"/>
    </location>
</feature>
<keyword evidence="5" id="KW-1185">Reference proteome</keyword>
<dbReference type="OrthoDB" id="406505at2759"/>
<dbReference type="PANTHER" id="PTHR31836:SF28">
    <property type="entry name" value="SRCR DOMAIN-CONTAINING PROTEIN-RELATED"/>
    <property type="match status" value="1"/>
</dbReference>
<dbReference type="Pfam" id="PF03330">
    <property type="entry name" value="DPBB_1"/>
    <property type="match status" value="1"/>
</dbReference>
<name>A0A9W8WP62_9PLEO</name>
<dbReference type="EMBL" id="JAPEUV010000311">
    <property type="protein sequence ID" value="KAJ4329687.1"/>
    <property type="molecule type" value="Genomic_DNA"/>
</dbReference>
<evidence type="ECO:0000256" key="1">
    <source>
        <dbReference type="ARBA" id="ARBA00022729"/>
    </source>
</evidence>
<dbReference type="SUPFAM" id="SSF50685">
    <property type="entry name" value="Barwin-like endoglucanases"/>
    <property type="match status" value="1"/>
</dbReference>
<evidence type="ECO:0000256" key="2">
    <source>
        <dbReference type="SAM" id="SignalP"/>
    </source>
</evidence>
<comment type="caution">
    <text evidence="4">The sequence shown here is derived from an EMBL/GenBank/DDBJ whole genome shotgun (WGS) entry which is preliminary data.</text>
</comment>
<dbReference type="AlphaFoldDB" id="A0A9W8WP62"/>
<dbReference type="CDD" id="cd22191">
    <property type="entry name" value="DPBB_RlpA_EXP_N-like"/>
    <property type="match status" value="1"/>
</dbReference>
<organism evidence="4 5">
    <name type="scientific">Didymella glomerata</name>
    <dbReference type="NCBI Taxonomy" id="749621"/>
    <lineage>
        <taxon>Eukaryota</taxon>
        <taxon>Fungi</taxon>
        <taxon>Dikarya</taxon>
        <taxon>Ascomycota</taxon>
        <taxon>Pezizomycotina</taxon>
        <taxon>Dothideomycetes</taxon>
        <taxon>Pleosporomycetidae</taxon>
        <taxon>Pleosporales</taxon>
        <taxon>Pleosporineae</taxon>
        <taxon>Didymellaceae</taxon>
        <taxon>Didymella</taxon>
    </lineage>
</organism>
<dbReference type="Gene3D" id="2.40.40.10">
    <property type="entry name" value="RlpA-like domain"/>
    <property type="match status" value="1"/>
</dbReference>
<gene>
    <name evidence="4" type="ORF">N0V87_010649</name>
</gene>
<feature type="chain" id="PRO_5040837826" description="RlpA-like protein double-psi beta-barrel domain-containing protein" evidence="2">
    <location>
        <begin position="19"/>
        <end position="296"/>
    </location>
</feature>
<protein>
    <recommendedName>
        <fullName evidence="3">RlpA-like protein double-psi beta-barrel domain-containing protein</fullName>
    </recommendedName>
</protein>
<reference evidence="4" key="1">
    <citation type="submission" date="2022-10" db="EMBL/GenBank/DDBJ databases">
        <title>Tapping the CABI collections for fungal endophytes: first genome assemblies for Collariella, Neodidymelliopsis, Ascochyta clinopodiicola, Didymella pomorum, Didymosphaeria variabile, Neocosmospora piperis and Neocucurbitaria cava.</title>
        <authorList>
            <person name="Hill R."/>
        </authorList>
    </citation>
    <scope>NUCLEOTIDE SEQUENCE</scope>
    <source>
        <strain evidence="4">IMI 360193</strain>
    </source>
</reference>
<sequence length="296" mass="29866">MKYFRVLVLALCSGTAAAAPLTRDAEPGSGCLCGTVVVYTTVWRSPVPGADAATTAGEYLNEQSTAADTAPAVTSAYLYAPGQEPSSAFAPAVVTPAATTSAVFASSVVVSSTIASSVVVSSTTASSVAPAPRPVTTCCSPPPAAPATTDATYTPTPISSATAAFASAAPVPTSQQQQSAGPIRAGERFVGVDLTINPLTGALGACGEPMYATDMYVALAAPAWGISTYDTMTGKATNKWCGQKIRIEYGGKSVDATIMDMCPGCAGHDIDLSDAAWAAIGMAEWTRVQGSWSVVG</sequence>
<dbReference type="PANTHER" id="PTHR31836">
    <property type="match status" value="1"/>
</dbReference>
<dbReference type="InterPro" id="IPR051477">
    <property type="entry name" value="Expansin_CellWall"/>
</dbReference>